<evidence type="ECO:0000313" key="5">
    <source>
        <dbReference type="Proteomes" id="UP000265200"/>
    </source>
</evidence>
<feature type="signal peptide" evidence="2">
    <location>
        <begin position="1"/>
        <end position="22"/>
    </location>
</feature>
<dbReference type="Gene3D" id="2.40.50.40">
    <property type="match status" value="1"/>
</dbReference>
<dbReference type="Pfam" id="PF00048">
    <property type="entry name" value="IL8"/>
    <property type="match status" value="1"/>
</dbReference>
<dbReference type="GO" id="GO:0006955">
    <property type="term" value="P:immune response"/>
    <property type="evidence" value="ECO:0007669"/>
    <property type="project" value="InterPro"/>
</dbReference>
<dbReference type="InterPro" id="IPR001811">
    <property type="entry name" value="Chemokine_IL8-like_dom"/>
</dbReference>
<name>A0A3P9HFU2_ORYLA</name>
<dbReference type="SUPFAM" id="SSF54117">
    <property type="entry name" value="Interleukin 8-like chemokines"/>
    <property type="match status" value="1"/>
</dbReference>
<keyword evidence="2" id="KW-0732">Signal</keyword>
<proteinExistence type="predicted"/>
<evidence type="ECO:0000256" key="2">
    <source>
        <dbReference type="SAM" id="SignalP"/>
    </source>
</evidence>
<dbReference type="GO" id="GO:0005615">
    <property type="term" value="C:extracellular space"/>
    <property type="evidence" value="ECO:0007669"/>
    <property type="project" value="UniProtKB-KW"/>
</dbReference>
<evidence type="ECO:0000256" key="1">
    <source>
        <dbReference type="ARBA" id="ARBA00022514"/>
    </source>
</evidence>
<reference evidence="4" key="4">
    <citation type="submission" date="2025-09" db="UniProtKB">
        <authorList>
            <consortium name="Ensembl"/>
        </authorList>
    </citation>
    <scope>IDENTIFICATION</scope>
    <source>
        <strain evidence="4">HSOK</strain>
    </source>
</reference>
<evidence type="ECO:0000313" key="4">
    <source>
        <dbReference type="Ensembl" id="ENSORLP00015006656.1"/>
    </source>
</evidence>
<accession>A0A3P9HFU2</accession>
<reference key="1">
    <citation type="journal article" date="2007" name="Nature">
        <title>The medaka draft genome and insights into vertebrate genome evolution.</title>
        <authorList>
            <person name="Kasahara M."/>
            <person name="Naruse K."/>
            <person name="Sasaki S."/>
            <person name="Nakatani Y."/>
            <person name="Qu W."/>
            <person name="Ahsan B."/>
            <person name="Yamada T."/>
            <person name="Nagayasu Y."/>
            <person name="Doi K."/>
            <person name="Kasai Y."/>
            <person name="Jindo T."/>
            <person name="Kobayashi D."/>
            <person name="Shimada A."/>
            <person name="Toyoda A."/>
            <person name="Kuroki Y."/>
            <person name="Fujiyama A."/>
            <person name="Sasaki T."/>
            <person name="Shimizu A."/>
            <person name="Asakawa S."/>
            <person name="Shimizu N."/>
            <person name="Hashimoto S."/>
            <person name="Yang J."/>
            <person name="Lee Y."/>
            <person name="Matsushima K."/>
            <person name="Sugano S."/>
            <person name="Sakaizumi M."/>
            <person name="Narita T."/>
            <person name="Ohishi K."/>
            <person name="Haga S."/>
            <person name="Ohta F."/>
            <person name="Nomoto H."/>
            <person name="Nogata K."/>
            <person name="Morishita T."/>
            <person name="Endo T."/>
            <person name="Shin-I T."/>
            <person name="Takeda H."/>
            <person name="Morishita S."/>
            <person name="Kohara Y."/>
        </authorList>
    </citation>
    <scope>NUCLEOTIDE SEQUENCE [LARGE SCALE GENOMIC DNA]</scope>
    <source>
        <strain>Hd-rR</strain>
    </source>
</reference>
<dbReference type="Ensembl" id="ENSORLT00015003897.1">
    <property type="protein sequence ID" value="ENSORLP00015006656.1"/>
    <property type="gene ID" value="ENSORLG00015007463.1"/>
</dbReference>
<feature type="domain" description="Chemokine interleukin-8-like" evidence="3">
    <location>
        <begin position="29"/>
        <end position="91"/>
    </location>
</feature>
<dbReference type="PANTHER" id="PTHR12015:SF108">
    <property type="entry name" value="C-C MOTIF CHEMOKINE 20"/>
    <property type="match status" value="1"/>
</dbReference>
<dbReference type="InterPro" id="IPR036048">
    <property type="entry name" value="Interleukin_8-like_sf"/>
</dbReference>
<organism evidence="4 5">
    <name type="scientific">Oryzias latipes</name>
    <name type="common">Japanese rice fish</name>
    <name type="synonym">Japanese killifish</name>
    <dbReference type="NCBI Taxonomy" id="8090"/>
    <lineage>
        <taxon>Eukaryota</taxon>
        <taxon>Metazoa</taxon>
        <taxon>Chordata</taxon>
        <taxon>Craniata</taxon>
        <taxon>Vertebrata</taxon>
        <taxon>Euteleostomi</taxon>
        <taxon>Actinopterygii</taxon>
        <taxon>Neopterygii</taxon>
        <taxon>Teleostei</taxon>
        <taxon>Neoteleostei</taxon>
        <taxon>Acanthomorphata</taxon>
        <taxon>Ovalentaria</taxon>
        <taxon>Atherinomorphae</taxon>
        <taxon>Beloniformes</taxon>
        <taxon>Adrianichthyidae</taxon>
        <taxon>Oryziinae</taxon>
        <taxon>Oryzias</taxon>
    </lineage>
</organism>
<feature type="chain" id="PRO_5018088197" evidence="2">
    <location>
        <begin position="23"/>
        <end position="99"/>
    </location>
</feature>
<evidence type="ECO:0000259" key="3">
    <source>
        <dbReference type="SMART" id="SM00199"/>
    </source>
</evidence>
<dbReference type="AlphaFoldDB" id="A0A3P9HFU2"/>
<dbReference type="Proteomes" id="UP000265200">
    <property type="component" value="Chromosome 9"/>
</dbReference>
<keyword evidence="1" id="KW-0202">Cytokine</keyword>
<dbReference type="SMART" id="SM00199">
    <property type="entry name" value="SCY"/>
    <property type="match status" value="1"/>
</dbReference>
<protein>
    <submittedName>
        <fullName evidence="4">C-C motif chemokine 19</fullName>
    </submittedName>
</protein>
<sequence>MFESETVLSVLFFFFFSSAVFCFPAAQVPKDCCLSIRQEKLNPKNIVSYSIQEEGDGCQISASVFVNKHGKKLCVAHPKDFPWAQKIMNLVDKRKPASQ</sequence>
<dbReference type="PANTHER" id="PTHR12015">
    <property type="entry name" value="SMALL INDUCIBLE CYTOKINE A"/>
    <property type="match status" value="1"/>
</dbReference>
<reference evidence="4" key="3">
    <citation type="submission" date="2025-08" db="UniProtKB">
        <authorList>
            <consortium name="Ensembl"/>
        </authorList>
    </citation>
    <scope>IDENTIFICATION</scope>
    <source>
        <strain evidence="4">HSOK</strain>
    </source>
</reference>
<reference evidence="4 5" key="2">
    <citation type="submission" date="2017-04" db="EMBL/GenBank/DDBJ databases">
        <title>CpG methylation of centromeres and impact of large insertions on vertebrate speciation.</title>
        <authorList>
            <person name="Ichikawa K."/>
            <person name="Yoshimura J."/>
            <person name="Morishita S."/>
        </authorList>
    </citation>
    <scope>NUCLEOTIDE SEQUENCE</scope>
    <source>
        <strain evidence="4 5">HSOK</strain>
    </source>
</reference>
<dbReference type="GO" id="GO:0008009">
    <property type="term" value="F:chemokine activity"/>
    <property type="evidence" value="ECO:0007669"/>
    <property type="project" value="InterPro"/>
</dbReference>
<dbReference type="InterPro" id="IPR039809">
    <property type="entry name" value="Chemokine_b/g/d"/>
</dbReference>